<organism evidence="2">
    <name type="scientific">Blastocystis hominis</name>
    <dbReference type="NCBI Taxonomy" id="12968"/>
    <lineage>
        <taxon>Eukaryota</taxon>
        <taxon>Sar</taxon>
        <taxon>Stramenopiles</taxon>
        <taxon>Bigyra</taxon>
        <taxon>Opalozoa</taxon>
        <taxon>Opalinata</taxon>
        <taxon>Blastocystidae</taxon>
        <taxon>Blastocystis</taxon>
    </lineage>
</organism>
<accession>D8LUU7</accession>
<proteinExistence type="predicted"/>
<feature type="compositionally biased region" description="Basic residues" evidence="1">
    <location>
        <begin position="177"/>
        <end position="191"/>
    </location>
</feature>
<dbReference type="EMBL" id="FN668638">
    <property type="protein sequence ID" value="CBK19586.2"/>
    <property type="molecule type" value="Genomic_DNA"/>
</dbReference>
<feature type="region of interest" description="Disordered" evidence="1">
    <location>
        <begin position="161"/>
        <end position="193"/>
    </location>
</feature>
<dbReference type="Proteomes" id="UP000008312">
    <property type="component" value="Unassembled WGS sequence"/>
</dbReference>
<reference evidence="2" key="1">
    <citation type="submission" date="2010-02" db="EMBL/GenBank/DDBJ databases">
        <title>Sequencing and annotation of the Blastocystis hominis genome.</title>
        <authorList>
            <person name="Wincker P."/>
        </authorList>
    </citation>
    <scope>NUCLEOTIDE SEQUENCE</scope>
    <source>
        <strain evidence="2">Singapore isolate B</strain>
    </source>
</reference>
<evidence type="ECO:0000313" key="2">
    <source>
        <dbReference type="EMBL" id="CBK19586.2"/>
    </source>
</evidence>
<keyword evidence="3" id="KW-1185">Reference proteome</keyword>
<gene>
    <name evidence="2" type="ORF">GSBLH_T00000045001</name>
</gene>
<evidence type="ECO:0000256" key="1">
    <source>
        <dbReference type="SAM" id="MobiDB-lite"/>
    </source>
</evidence>
<evidence type="ECO:0000313" key="3">
    <source>
        <dbReference type="Proteomes" id="UP000008312"/>
    </source>
</evidence>
<protein>
    <submittedName>
        <fullName evidence="2">Uncharacterized protein</fullName>
    </submittedName>
</protein>
<name>D8LUU7_BLAHO</name>
<dbReference type="GeneID" id="24917367"/>
<sequence>MQLIGVIISYTFKLEPLPDYSGEVHPSEANKCVILKEWTKREIETLQPGVDSDLFVSIVTEGLRRYSSRDPLFVKRIEELLEEESSIFLRELEACVHTRAKSLEECDSCMCYCYPSVAEKLGPFTGEIDYEQELSHLENDLYHLEKKMNILLEVDPTLGEARSNNSEDLEHQQETRKYHKKKHHRHHHRKKDSSVERLIYSDIETSELYEY</sequence>
<dbReference type="RefSeq" id="XP_012893634.1">
    <property type="nucleotide sequence ID" value="XM_013038180.1"/>
</dbReference>
<dbReference type="InParanoid" id="D8LUU7"/>
<dbReference type="AlphaFoldDB" id="D8LUU7"/>